<protein>
    <submittedName>
        <fullName evidence="2">Uncharacterized protein</fullName>
    </submittedName>
</protein>
<feature type="region of interest" description="Disordered" evidence="1">
    <location>
        <begin position="1"/>
        <end position="67"/>
    </location>
</feature>
<organism evidence="2 3">
    <name type="scientific">Hypocrea jecorina (strain ATCC 56765 / BCRC 32924 / NRRL 11460 / Rut C-30)</name>
    <name type="common">Trichoderma reesei</name>
    <dbReference type="NCBI Taxonomy" id="1344414"/>
    <lineage>
        <taxon>Eukaryota</taxon>
        <taxon>Fungi</taxon>
        <taxon>Dikarya</taxon>
        <taxon>Ascomycota</taxon>
        <taxon>Pezizomycotina</taxon>
        <taxon>Sordariomycetes</taxon>
        <taxon>Hypocreomycetidae</taxon>
        <taxon>Hypocreales</taxon>
        <taxon>Hypocreaceae</taxon>
        <taxon>Trichoderma</taxon>
    </lineage>
</organism>
<reference evidence="3" key="1">
    <citation type="journal article" date="2013" name="Ind. Biotechnol.">
        <title>Comparative genomics analysis of Trichoderma reesei strains.</title>
        <authorList>
            <person name="Koike H."/>
            <person name="Aerts A."/>
            <person name="LaButti K."/>
            <person name="Grigoriev I.V."/>
            <person name="Baker S.E."/>
        </authorList>
    </citation>
    <scope>NUCLEOTIDE SEQUENCE [LARGE SCALE GENOMIC DNA]</scope>
    <source>
        <strain evidence="3">ATCC 56765 / BCRC 32924 / NRRL 11460 / Rut C-30</strain>
    </source>
</reference>
<gene>
    <name evidence="2" type="ORF">M419DRAFT_117714</name>
</gene>
<dbReference type="EMBL" id="KI911140">
    <property type="protein sequence ID" value="ETS05589.1"/>
    <property type="molecule type" value="Genomic_DNA"/>
</dbReference>
<dbReference type="Proteomes" id="UP000024376">
    <property type="component" value="Unassembled WGS sequence"/>
</dbReference>
<evidence type="ECO:0000256" key="1">
    <source>
        <dbReference type="SAM" id="MobiDB-lite"/>
    </source>
</evidence>
<accession>A0A024SLS9</accession>
<evidence type="ECO:0000313" key="3">
    <source>
        <dbReference type="Proteomes" id="UP000024376"/>
    </source>
</evidence>
<evidence type="ECO:0000313" key="2">
    <source>
        <dbReference type="EMBL" id="ETS05589.1"/>
    </source>
</evidence>
<sequence length="101" mass="11186">MKGDQDQEASINNPFLSNIPAPFAGTSRHQQHNAFRLDMQVKGSPPSSEISVFPSHPHTLPENMRKTKDPVGKLVDLTPACMQASKQQNTQNFPIHHAACR</sequence>
<proteinExistence type="predicted"/>
<dbReference type="KEGG" id="trr:M419DRAFT_117714"/>
<dbReference type="HOGENOM" id="CLU_2293719_0_0_1"/>
<dbReference type="AlphaFoldDB" id="A0A024SLS9"/>
<name>A0A024SLS9_HYPJR</name>